<protein>
    <submittedName>
        <fullName evidence="2">Uncharacterized protein</fullName>
    </submittedName>
</protein>
<dbReference type="AlphaFoldDB" id="A0A1K2HZ06"/>
<dbReference type="InterPro" id="IPR038573">
    <property type="entry name" value="BrnT_sf"/>
</dbReference>
<keyword evidence="3" id="KW-1185">Reference proteome</keyword>
<dbReference type="Proteomes" id="UP000183447">
    <property type="component" value="Unassembled WGS sequence"/>
</dbReference>
<name>A0A1K2HZ06_9HYPH</name>
<proteinExistence type="predicted"/>
<dbReference type="Pfam" id="PF04365">
    <property type="entry name" value="BrnT_toxin"/>
    <property type="match status" value="1"/>
</dbReference>
<reference evidence="2 3" key="1">
    <citation type="submission" date="2016-11" db="EMBL/GenBank/DDBJ databases">
        <authorList>
            <person name="Jaros S."/>
            <person name="Januszkiewicz K."/>
            <person name="Wedrychowicz H."/>
        </authorList>
    </citation>
    <scope>NUCLEOTIDE SEQUENCE [LARGE SCALE GENOMIC DNA]</scope>
    <source>
        <strain evidence="2 3">ATCC 23634</strain>
    </source>
</reference>
<dbReference type="STRING" id="665118.SAMN02983003_2534"/>
<dbReference type="InterPro" id="IPR007460">
    <property type="entry name" value="BrnT_toxin"/>
</dbReference>
<sequence length="89" mass="10415">MDFEWDEAKNASNRAKHGVDFSLALEFDWSEAFVRPDSRLDYGEDRAVAYGKARDGLLYVIVFTWRGTMIRVISVRRFGRKDHLHYGKT</sequence>
<keyword evidence="1" id="KW-1133">Transmembrane helix</keyword>
<feature type="transmembrane region" description="Helical" evidence="1">
    <location>
        <begin position="56"/>
        <end position="74"/>
    </location>
</feature>
<gene>
    <name evidence="2" type="ORF">SAMN02983003_2534</name>
</gene>
<dbReference type="Gene3D" id="3.10.450.530">
    <property type="entry name" value="Ribonuclease toxin, BrnT, of type II toxin-antitoxin system"/>
    <property type="match status" value="1"/>
</dbReference>
<dbReference type="OrthoDB" id="839663at2"/>
<evidence type="ECO:0000256" key="1">
    <source>
        <dbReference type="SAM" id="Phobius"/>
    </source>
</evidence>
<organism evidence="2 3">
    <name type="scientific">Devosia enhydra</name>
    <dbReference type="NCBI Taxonomy" id="665118"/>
    <lineage>
        <taxon>Bacteria</taxon>
        <taxon>Pseudomonadati</taxon>
        <taxon>Pseudomonadota</taxon>
        <taxon>Alphaproteobacteria</taxon>
        <taxon>Hyphomicrobiales</taxon>
        <taxon>Devosiaceae</taxon>
        <taxon>Devosia</taxon>
    </lineage>
</organism>
<evidence type="ECO:0000313" key="3">
    <source>
        <dbReference type="Proteomes" id="UP000183447"/>
    </source>
</evidence>
<keyword evidence="1" id="KW-0472">Membrane</keyword>
<accession>A0A1K2HZ06</accession>
<keyword evidence="1" id="KW-0812">Transmembrane</keyword>
<dbReference type="RefSeq" id="WP_072343500.1">
    <property type="nucleotide sequence ID" value="NZ_FPKU01000002.1"/>
</dbReference>
<dbReference type="EMBL" id="FPKU01000002">
    <property type="protein sequence ID" value="SFZ85368.1"/>
    <property type="molecule type" value="Genomic_DNA"/>
</dbReference>
<evidence type="ECO:0000313" key="2">
    <source>
        <dbReference type="EMBL" id="SFZ85368.1"/>
    </source>
</evidence>